<organism evidence="1 2">
    <name type="scientific">Escherichia coli EC1870</name>
    <dbReference type="NCBI Taxonomy" id="1005554"/>
    <lineage>
        <taxon>Bacteria</taxon>
        <taxon>Pseudomonadati</taxon>
        <taxon>Pseudomonadota</taxon>
        <taxon>Gammaproteobacteria</taxon>
        <taxon>Enterobacterales</taxon>
        <taxon>Enterobacteriaceae</taxon>
        <taxon>Escherichia</taxon>
    </lineage>
</organism>
<gene>
    <name evidence="1" type="ORF">ECEC1870_1020</name>
</gene>
<protein>
    <submittedName>
        <fullName evidence="1">Uncharacterized protein</fullName>
    </submittedName>
</protein>
<feature type="non-terminal residue" evidence="1">
    <location>
        <position position="51"/>
    </location>
</feature>
<reference evidence="1 2" key="1">
    <citation type="submission" date="2012-06" db="EMBL/GenBank/DDBJ databases">
        <title>Genomic anatomy of Escherichia coli O157:H7 outbreaks.</title>
        <authorList>
            <person name="Eppinger M."/>
            <person name="Daugherty S."/>
            <person name="Agrawal S."/>
            <person name="Galens K."/>
            <person name="Tallon L."/>
            <person name="Shefchek K."/>
            <person name="Parankush S."/>
            <person name="Cebula T.A."/>
            <person name="Feng P."/>
            <person name="Soderlund R."/>
            <person name="Mammel M.K."/>
            <person name="DebRoy C."/>
            <person name="Dudley E.G."/>
            <person name="Tarr P.I."/>
            <person name="Fraser-Liggett C."/>
            <person name="Ravel J."/>
        </authorList>
    </citation>
    <scope>NUCLEOTIDE SEQUENCE [LARGE SCALE GENOMIC DNA]</scope>
    <source>
        <strain evidence="1 2">EC1870</strain>
    </source>
</reference>
<dbReference type="Proteomes" id="UP000006789">
    <property type="component" value="Unassembled WGS sequence"/>
</dbReference>
<dbReference type="EMBL" id="AMVG01000099">
    <property type="protein sequence ID" value="EKJ51147.1"/>
    <property type="molecule type" value="Genomic_DNA"/>
</dbReference>
<comment type="caution">
    <text evidence="1">The sequence shown here is derived from an EMBL/GenBank/DDBJ whole genome shotgun (WGS) entry which is preliminary data.</text>
</comment>
<name>A0AAV3HES3_ECOLX</name>
<evidence type="ECO:0000313" key="1">
    <source>
        <dbReference type="EMBL" id="EKJ51147.1"/>
    </source>
</evidence>
<evidence type="ECO:0000313" key="2">
    <source>
        <dbReference type="Proteomes" id="UP000006789"/>
    </source>
</evidence>
<dbReference type="AlphaFoldDB" id="A0AAV3HES3"/>
<proteinExistence type="predicted"/>
<accession>A0AAV3HES3</accession>
<sequence>MKPESGAPYANTLLVSVPPLFFSGHHLAVPSLLPIVQLLSGTVLFSPDILP</sequence>